<gene>
    <name evidence="2" type="ORF">PILCRDRAFT_179622</name>
</gene>
<sequence length="129" mass="14644">MTTPLVPQPSKCELDCFNAELAALWGDLVATHFPSQNIDPNIHSIPKFDITYFHCGLKDFMYRTAHKRYETAWLDANGSTKVQHVEDGIYTKRRNERFAAASRRLKQQQVDHESEQDGEEAGGGPNIHS</sequence>
<organism evidence="2 3">
    <name type="scientific">Piloderma croceum (strain F 1598)</name>
    <dbReference type="NCBI Taxonomy" id="765440"/>
    <lineage>
        <taxon>Eukaryota</taxon>
        <taxon>Fungi</taxon>
        <taxon>Dikarya</taxon>
        <taxon>Basidiomycota</taxon>
        <taxon>Agaricomycotina</taxon>
        <taxon>Agaricomycetes</taxon>
        <taxon>Agaricomycetidae</taxon>
        <taxon>Atheliales</taxon>
        <taxon>Atheliaceae</taxon>
        <taxon>Piloderma</taxon>
    </lineage>
</organism>
<dbReference type="EMBL" id="KN832973">
    <property type="protein sequence ID" value="KIM90309.1"/>
    <property type="molecule type" value="Genomic_DNA"/>
</dbReference>
<dbReference type="HOGENOM" id="CLU_1949618_0_0_1"/>
<feature type="region of interest" description="Disordered" evidence="1">
    <location>
        <begin position="101"/>
        <end position="129"/>
    </location>
</feature>
<evidence type="ECO:0000256" key="1">
    <source>
        <dbReference type="SAM" id="MobiDB-lite"/>
    </source>
</evidence>
<proteinExistence type="predicted"/>
<keyword evidence="3" id="KW-1185">Reference proteome</keyword>
<protein>
    <submittedName>
        <fullName evidence="2">Uncharacterized protein</fullName>
    </submittedName>
</protein>
<reference evidence="2 3" key="1">
    <citation type="submission" date="2014-04" db="EMBL/GenBank/DDBJ databases">
        <authorList>
            <consortium name="DOE Joint Genome Institute"/>
            <person name="Kuo A."/>
            <person name="Tarkka M."/>
            <person name="Buscot F."/>
            <person name="Kohler A."/>
            <person name="Nagy L.G."/>
            <person name="Floudas D."/>
            <person name="Copeland A."/>
            <person name="Barry K.W."/>
            <person name="Cichocki N."/>
            <person name="Veneault-Fourrey C."/>
            <person name="LaButti K."/>
            <person name="Lindquist E.A."/>
            <person name="Lipzen A."/>
            <person name="Lundell T."/>
            <person name="Morin E."/>
            <person name="Murat C."/>
            <person name="Sun H."/>
            <person name="Tunlid A."/>
            <person name="Henrissat B."/>
            <person name="Grigoriev I.V."/>
            <person name="Hibbett D.S."/>
            <person name="Martin F."/>
            <person name="Nordberg H.P."/>
            <person name="Cantor M.N."/>
            <person name="Hua S.X."/>
        </authorList>
    </citation>
    <scope>NUCLEOTIDE SEQUENCE [LARGE SCALE GENOMIC DNA]</scope>
    <source>
        <strain evidence="2 3">F 1598</strain>
    </source>
</reference>
<dbReference type="AlphaFoldDB" id="A0A0C3GF49"/>
<reference evidence="3" key="2">
    <citation type="submission" date="2015-01" db="EMBL/GenBank/DDBJ databases">
        <title>Evolutionary Origins and Diversification of the Mycorrhizal Mutualists.</title>
        <authorList>
            <consortium name="DOE Joint Genome Institute"/>
            <consortium name="Mycorrhizal Genomics Consortium"/>
            <person name="Kohler A."/>
            <person name="Kuo A."/>
            <person name="Nagy L.G."/>
            <person name="Floudas D."/>
            <person name="Copeland A."/>
            <person name="Barry K.W."/>
            <person name="Cichocki N."/>
            <person name="Veneault-Fourrey C."/>
            <person name="LaButti K."/>
            <person name="Lindquist E.A."/>
            <person name="Lipzen A."/>
            <person name="Lundell T."/>
            <person name="Morin E."/>
            <person name="Murat C."/>
            <person name="Riley R."/>
            <person name="Ohm R."/>
            <person name="Sun H."/>
            <person name="Tunlid A."/>
            <person name="Henrissat B."/>
            <person name="Grigoriev I.V."/>
            <person name="Hibbett D.S."/>
            <person name="Martin F."/>
        </authorList>
    </citation>
    <scope>NUCLEOTIDE SEQUENCE [LARGE SCALE GENOMIC DNA]</scope>
    <source>
        <strain evidence="3">F 1598</strain>
    </source>
</reference>
<evidence type="ECO:0000313" key="3">
    <source>
        <dbReference type="Proteomes" id="UP000054166"/>
    </source>
</evidence>
<accession>A0A0C3GF49</accession>
<dbReference type="InParanoid" id="A0A0C3GF49"/>
<name>A0A0C3GF49_PILCF</name>
<evidence type="ECO:0000313" key="2">
    <source>
        <dbReference type="EMBL" id="KIM90309.1"/>
    </source>
</evidence>
<dbReference type="Proteomes" id="UP000054166">
    <property type="component" value="Unassembled WGS sequence"/>
</dbReference>